<dbReference type="SUPFAM" id="SSF47384">
    <property type="entry name" value="Homodimeric domain of signal transducing histidine kinase"/>
    <property type="match status" value="1"/>
</dbReference>
<dbReference type="Gene3D" id="3.30.450.20">
    <property type="entry name" value="PAS domain"/>
    <property type="match status" value="2"/>
</dbReference>
<keyword evidence="7" id="KW-0547">Nucleotide-binding</keyword>
<dbReference type="RefSeq" id="WP_345231514.1">
    <property type="nucleotide sequence ID" value="NZ_BAABIQ010000029.1"/>
</dbReference>
<dbReference type="PRINTS" id="PR00344">
    <property type="entry name" value="BCTRLSENSOR"/>
</dbReference>
<feature type="domain" description="Histidine kinase" evidence="14">
    <location>
        <begin position="295"/>
        <end position="510"/>
    </location>
</feature>
<evidence type="ECO:0000256" key="12">
    <source>
        <dbReference type="ARBA" id="ARBA00023136"/>
    </source>
</evidence>
<dbReference type="InterPro" id="IPR036890">
    <property type="entry name" value="HATPase_C_sf"/>
</dbReference>
<keyword evidence="13" id="KW-0175">Coiled coil</keyword>
<dbReference type="Proteomes" id="UP001501411">
    <property type="component" value="Unassembled WGS sequence"/>
</dbReference>
<evidence type="ECO:0000256" key="8">
    <source>
        <dbReference type="ARBA" id="ARBA00022777"/>
    </source>
</evidence>
<protein>
    <recommendedName>
        <fullName evidence="3">histidine kinase</fullName>
        <ecNumber evidence="3">2.7.13.3</ecNumber>
    </recommendedName>
</protein>
<feature type="domain" description="PAS" evidence="15">
    <location>
        <begin position="19"/>
        <end position="92"/>
    </location>
</feature>
<evidence type="ECO:0000259" key="14">
    <source>
        <dbReference type="PROSITE" id="PS50109"/>
    </source>
</evidence>
<dbReference type="PROSITE" id="PS50113">
    <property type="entry name" value="PAC"/>
    <property type="match status" value="1"/>
</dbReference>
<organism evidence="17 18">
    <name type="scientific">Olivibacter ginsenosidimutans</name>
    <dbReference type="NCBI Taxonomy" id="1176537"/>
    <lineage>
        <taxon>Bacteria</taxon>
        <taxon>Pseudomonadati</taxon>
        <taxon>Bacteroidota</taxon>
        <taxon>Sphingobacteriia</taxon>
        <taxon>Sphingobacteriales</taxon>
        <taxon>Sphingobacteriaceae</taxon>
        <taxon>Olivibacter</taxon>
    </lineage>
</organism>
<evidence type="ECO:0000256" key="9">
    <source>
        <dbReference type="ARBA" id="ARBA00022840"/>
    </source>
</evidence>
<dbReference type="Gene3D" id="1.10.287.130">
    <property type="match status" value="1"/>
</dbReference>
<evidence type="ECO:0000256" key="1">
    <source>
        <dbReference type="ARBA" id="ARBA00000085"/>
    </source>
</evidence>
<keyword evidence="9" id="KW-0067">ATP-binding</keyword>
<dbReference type="SUPFAM" id="SSF55785">
    <property type="entry name" value="PYP-like sensor domain (PAS domain)"/>
    <property type="match status" value="2"/>
</dbReference>
<gene>
    <name evidence="17" type="ORF">GCM10023231_18870</name>
</gene>
<dbReference type="SMART" id="SM00388">
    <property type="entry name" value="HisKA"/>
    <property type="match status" value="1"/>
</dbReference>
<name>A0ABP9B617_9SPHI</name>
<proteinExistence type="predicted"/>
<dbReference type="InterPro" id="IPR000014">
    <property type="entry name" value="PAS"/>
</dbReference>
<dbReference type="CDD" id="cd00075">
    <property type="entry name" value="HATPase"/>
    <property type="match status" value="1"/>
</dbReference>
<dbReference type="PROSITE" id="PS50112">
    <property type="entry name" value="PAS"/>
    <property type="match status" value="2"/>
</dbReference>
<evidence type="ECO:0000256" key="10">
    <source>
        <dbReference type="ARBA" id="ARBA00022989"/>
    </source>
</evidence>
<evidence type="ECO:0000256" key="3">
    <source>
        <dbReference type="ARBA" id="ARBA00012438"/>
    </source>
</evidence>
<dbReference type="SUPFAM" id="SSF55874">
    <property type="entry name" value="ATPase domain of HSP90 chaperone/DNA topoisomerase II/histidine kinase"/>
    <property type="match status" value="1"/>
</dbReference>
<dbReference type="InterPro" id="IPR035965">
    <property type="entry name" value="PAS-like_dom_sf"/>
</dbReference>
<keyword evidence="8" id="KW-0418">Kinase</keyword>
<comment type="catalytic activity">
    <reaction evidence="1">
        <text>ATP + protein L-histidine = ADP + protein N-phospho-L-histidine.</text>
        <dbReference type="EC" id="2.7.13.3"/>
    </reaction>
</comment>
<evidence type="ECO:0000256" key="13">
    <source>
        <dbReference type="SAM" id="Coils"/>
    </source>
</evidence>
<dbReference type="InterPro" id="IPR036097">
    <property type="entry name" value="HisK_dim/P_sf"/>
</dbReference>
<dbReference type="InterPro" id="IPR050351">
    <property type="entry name" value="BphY/WalK/GraS-like"/>
</dbReference>
<evidence type="ECO:0000313" key="18">
    <source>
        <dbReference type="Proteomes" id="UP001501411"/>
    </source>
</evidence>
<keyword evidence="5" id="KW-0808">Transferase</keyword>
<evidence type="ECO:0000259" key="16">
    <source>
        <dbReference type="PROSITE" id="PS50113"/>
    </source>
</evidence>
<keyword evidence="18" id="KW-1185">Reference proteome</keyword>
<feature type="domain" description="PAS" evidence="15">
    <location>
        <begin position="166"/>
        <end position="214"/>
    </location>
</feature>
<evidence type="ECO:0000256" key="11">
    <source>
        <dbReference type="ARBA" id="ARBA00023012"/>
    </source>
</evidence>
<dbReference type="CDD" id="cd00130">
    <property type="entry name" value="PAS"/>
    <property type="match status" value="1"/>
</dbReference>
<evidence type="ECO:0000256" key="7">
    <source>
        <dbReference type="ARBA" id="ARBA00022741"/>
    </source>
</evidence>
<keyword evidence="6" id="KW-0812">Transmembrane</keyword>
<dbReference type="Gene3D" id="3.30.565.10">
    <property type="entry name" value="Histidine kinase-like ATPase, C-terminal domain"/>
    <property type="match status" value="1"/>
</dbReference>
<dbReference type="NCBIfam" id="TIGR00229">
    <property type="entry name" value="sensory_box"/>
    <property type="match status" value="2"/>
</dbReference>
<feature type="coiled-coil region" evidence="13">
    <location>
        <begin position="133"/>
        <end position="167"/>
    </location>
</feature>
<evidence type="ECO:0000259" key="15">
    <source>
        <dbReference type="PROSITE" id="PS50112"/>
    </source>
</evidence>
<dbReference type="InterPro" id="IPR000700">
    <property type="entry name" value="PAS-assoc_C"/>
</dbReference>
<keyword evidence="10" id="KW-1133">Transmembrane helix</keyword>
<feature type="domain" description="PAC" evidence="16">
    <location>
        <begin position="95"/>
        <end position="147"/>
    </location>
</feature>
<dbReference type="InterPro" id="IPR003661">
    <property type="entry name" value="HisK_dim/P_dom"/>
</dbReference>
<dbReference type="SMART" id="SM00091">
    <property type="entry name" value="PAS"/>
    <property type="match status" value="2"/>
</dbReference>
<dbReference type="InterPro" id="IPR003594">
    <property type="entry name" value="HATPase_dom"/>
</dbReference>
<comment type="subcellular location">
    <subcellularLocation>
        <location evidence="2">Membrane</location>
        <topology evidence="2">Multi-pass membrane protein</topology>
    </subcellularLocation>
</comment>
<evidence type="ECO:0000256" key="2">
    <source>
        <dbReference type="ARBA" id="ARBA00004141"/>
    </source>
</evidence>
<reference evidence="18" key="1">
    <citation type="journal article" date="2019" name="Int. J. Syst. Evol. Microbiol.">
        <title>The Global Catalogue of Microorganisms (GCM) 10K type strain sequencing project: providing services to taxonomists for standard genome sequencing and annotation.</title>
        <authorList>
            <consortium name="The Broad Institute Genomics Platform"/>
            <consortium name="The Broad Institute Genome Sequencing Center for Infectious Disease"/>
            <person name="Wu L."/>
            <person name="Ma J."/>
        </authorList>
    </citation>
    <scope>NUCLEOTIDE SEQUENCE [LARGE SCALE GENOMIC DNA]</scope>
    <source>
        <strain evidence="18">JCM 18200</strain>
    </source>
</reference>
<dbReference type="EC" id="2.7.13.3" evidence="3"/>
<dbReference type="PROSITE" id="PS50109">
    <property type="entry name" value="HIS_KIN"/>
    <property type="match status" value="1"/>
</dbReference>
<dbReference type="Pfam" id="PF13426">
    <property type="entry name" value="PAS_9"/>
    <property type="match status" value="2"/>
</dbReference>
<dbReference type="SMART" id="SM00086">
    <property type="entry name" value="PAC"/>
    <property type="match status" value="1"/>
</dbReference>
<comment type="caution">
    <text evidence="17">The sequence shown here is derived from an EMBL/GenBank/DDBJ whole genome shotgun (WGS) entry which is preliminary data.</text>
</comment>
<evidence type="ECO:0000313" key="17">
    <source>
        <dbReference type="EMBL" id="GAA4791160.1"/>
    </source>
</evidence>
<dbReference type="CDD" id="cd00082">
    <property type="entry name" value="HisKA"/>
    <property type="match status" value="1"/>
</dbReference>
<dbReference type="Pfam" id="PF00512">
    <property type="entry name" value="HisKA"/>
    <property type="match status" value="1"/>
</dbReference>
<dbReference type="InterPro" id="IPR001610">
    <property type="entry name" value="PAC"/>
</dbReference>
<sequence length="520" mass="59989">MRQIDDNKFSFSTRTHNDELTALLTALNATKAGVVITDCLQPDYPIVYCNKAFETLSGYSRNEVIGHNCRFLQGNDDNQDQRTRIREALSAGRNCTLEIRNYKKDGTLFWNELHLSPIKDKKGKVVHYVGVQNDVTRQKLADQQLRIEKLKVEKQLAEQQSSLTEDENFLTKLMETLNDSVLILAENLTVTKVNTAFLNTFHIAEDEILHRNFFEVDNGRWDVMGLRSLMDHLTTKKKNIQNYLIEDVPTRIGNKILRFSANFYKHQGRYSLILTINDITELREVERRKDDFLSVASHELKTPLTTITASLQLVQRMLHPETDIRLKETLNKTKTYVDRLENLITDLLDASRIKTGEIELTRQAFDLDAMIKHVADTLKKTYPEYTLSINGFASNYYLGDQLRLEQVLLHLLKNAIKFSPKGSTIHIYLSRLSDFIKVAITDYGLGVDFQYQKKIFETFYRVDDIQKQYPGIGIGLYVSNQIIKKHGGTLWVESSIGEGATFSFTLPLKRNNHDKENYDM</sequence>
<dbReference type="PANTHER" id="PTHR42878">
    <property type="entry name" value="TWO-COMPONENT HISTIDINE KINASE"/>
    <property type="match status" value="1"/>
</dbReference>
<dbReference type="Pfam" id="PF02518">
    <property type="entry name" value="HATPase_c"/>
    <property type="match status" value="1"/>
</dbReference>
<dbReference type="InterPro" id="IPR004358">
    <property type="entry name" value="Sig_transdc_His_kin-like_C"/>
</dbReference>
<keyword evidence="12" id="KW-0472">Membrane</keyword>
<accession>A0ABP9B617</accession>
<evidence type="ECO:0000256" key="5">
    <source>
        <dbReference type="ARBA" id="ARBA00022679"/>
    </source>
</evidence>
<dbReference type="InterPro" id="IPR005467">
    <property type="entry name" value="His_kinase_dom"/>
</dbReference>
<dbReference type="PANTHER" id="PTHR42878:SF7">
    <property type="entry name" value="SENSOR HISTIDINE KINASE GLRK"/>
    <property type="match status" value="1"/>
</dbReference>
<evidence type="ECO:0000256" key="4">
    <source>
        <dbReference type="ARBA" id="ARBA00022553"/>
    </source>
</evidence>
<dbReference type="EMBL" id="BAABIQ010000029">
    <property type="protein sequence ID" value="GAA4791160.1"/>
    <property type="molecule type" value="Genomic_DNA"/>
</dbReference>
<dbReference type="SMART" id="SM00387">
    <property type="entry name" value="HATPase_c"/>
    <property type="match status" value="1"/>
</dbReference>
<keyword evidence="11" id="KW-0902">Two-component regulatory system</keyword>
<keyword evidence="4" id="KW-0597">Phosphoprotein</keyword>
<evidence type="ECO:0000256" key="6">
    <source>
        <dbReference type="ARBA" id="ARBA00022692"/>
    </source>
</evidence>